<comment type="similarity">
    <text evidence="1">Belongs to the short-chain dehydrogenases/reductases (SDR) family.</text>
</comment>
<dbReference type="NCBIfam" id="NF005559">
    <property type="entry name" value="PRK07231.1"/>
    <property type="match status" value="1"/>
</dbReference>
<dbReference type="PANTHER" id="PTHR44252:SF3">
    <property type="entry name" value="D-ERYTHRULOSE REDUCTASE-RELATED"/>
    <property type="match status" value="1"/>
</dbReference>
<evidence type="ECO:0000313" key="5">
    <source>
        <dbReference type="Proteomes" id="UP000001554"/>
    </source>
</evidence>
<dbReference type="InterPro" id="IPR036291">
    <property type="entry name" value="NAD(P)-bd_dom_sf"/>
</dbReference>
<dbReference type="PRINTS" id="PR00081">
    <property type="entry name" value="GDHRDH"/>
</dbReference>
<dbReference type="FunFam" id="3.40.50.720:FF:000214">
    <property type="entry name" value="L-xylulose reductase"/>
    <property type="match status" value="1"/>
</dbReference>
<dbReference type="SUPFAM" id="SSF51735">
    <property type="entry name" value="NAD(P)-binding Rossmann-fold domains"/>
    <property type="match status" value="1"/>
</dbReference>
<dbReference type="GO" id="GO:0050038">
    <property type="term" value="F:L-xylulose reductase (NADPH) activity"/>
    <property type="evidence" value="ECO:0000318"/>
    <property type="project" value="GO_Central"/>
</dbReference>
<evidence type="ECO:0000256" key="3">
    <source>
        <dbReference type="ARBA" id="ARBA00022857"/>
    </source>
</evidence>
<dbReference type="GeneID" id="118429146"/>
<dbReference type="GO" id="GO:0006006">
    <property type="term" value="P:glucose metabolic process"/>
    <property type="evidence" value="ECO:0000318"/>
    <property type="project" value="GO_Central"/>
</dbReference>
<dbReference type="PRINTS" id="PR00080">
    <property type="entry name" value="SDRFAMILY"/>
</dbReference>
<dbReference type="PANTHER" id="PTHR44252">
    <property type="entry name" value="D-ERYTHRULOSE REDUCTASE"/>
    <property type="match status" value="1"/>
</dbReference>
<dbReference type="InterPro" id="IPR002347">
    <property type="entry name" value="SDR_fam"/>
</dbReference>
<dbReference type="Proteomes" id="UP000001554">
    <property type="component" value="Chromosome 13"/>
</dbReference>
<dbReference type="PROSITE" id="PS00061">
    <property type="entry name" value="ADH_SHORT"/>
    <property type="match status" value="1"/>
</dbReference>
<dbReference type="RefSeq" id="XP_035695452.1">
    <property type="nucleotide sequence ID" value="XM_035839559.1"/>
</dbReference>
<dbReference type="InterPro" id="IPR020904">
    <property type="entry name" value="Sc_DH/Rdtase_CS"/>
</dbReference>
<dbReference type="InterPro" id="IPR051737">
    <property type="entry name" value="L-xylulose/Carbonyl_redctase"/>
</dbReference>
<reference evidence="6" key="2">
    <citation type="submission" date="2025-08" db="UniProtKB">
        <authorList>
            <consortium name="RefSeq"/>
        </authorList>
    </citation>
    <scope>IDENTIFICATION</scope>
    <source>
        <strain evidence="6">S238N-H82</strain>
        <tissue evidence="6">Testes</tissue>
    </source>
</reference>
<dbReference type="Pfam" id="PF13561">
    <property type="entry name" value="adh_short_C2"/>
    <property type="match status" value="1"/>
</dbReference>
<evidence type="ECO:0000256" key="2">
    <source>
        <dbReference type="ARBA" id="ARBA00011881"/>
    </source>
</evidence>
<keyword evidence="3" id="KW-0521">NADP</keyword>
<dbReference type="OMA" id="FPQWGAY"/>
<organism evidence="5 6">
    <name type="scientific">Branchiostoma floridae</name>
    <name type="common">Florida lancelet</name>
    <name type="synonym">Amphioxus</name>
    <dbReference type="NCBI Taxonomy" id="7739"/>
    <lineage>
        <taxon>Eukaryota</taxon>
        <taxon>Metazoa</taxon>
        <taxon>Chordata</taxon>
        <taxon>Cephalochordata</taxon>
        <taxon>Leptocardii</taxon>
        <taxon>Amphioxiformes</taxon>
        <taxon>Branchiostomatidae</taxon>
        <taxon>Branchiostoma</taxon>
    </lineage>
</organism>
<keyword evidence="5" id="KW-1185">Reference proteome</keyword>
<comment type="subunit">
    <text evidence="2">Homotetramer.</text>
</comment>
<proteinExistence type="inferred from homology"/>
<dbReference type="Gene3D" id="3.40.50.720">
    <property type="entry name" value="NAD(P)-binding Rossmann-like Domain"/>
    <property type="match status" value="1"/>
</dbReference>
<evidence type="ECO:0000313" key="6">
    <source>
        <dbReference type="RefSeq" id="XP_035695452.1"/>
    </source>
</evidence>
<protein>
    <submittedName>
        <fullName evidence="6">L-xylulose reductase-like isoform X1</fullName>
    </submittedName>
</protein>
<sequence length="245" mass="25859">MEVHFDGKRALVTGAGKGIGRDTAKALVKCGAEVFVLSRTQEDLDSLVQEYPGIRPVQCDLGDPVATKAAVESVGPIDLLVNNAGINIPQAFLDVTLDTFDTVMNVNVRAVLQVSQIIAKGMVERGTGGSIVNVSSLASKISAKACTTYCASKGALDIMSKVMALELGPHKIRVNTVNPGIVMTNMMRKIGYDDPDKAGPFLSRIPLGKFVEVDDVVHAILYLLSDKAAMVNGASLPIDGGFLTS</sequence>
<accession>A0A9J7M624</accession>
<evidence type="ECO:0000256" key="4">
    <source>
        <dbReference type="ARBA" id="ARBA00023002"/>
    </source>
</evidence>
<reference evidence="5" key="1">
    <citation type="journal article" date="2020" name="Nat. Ecol. Evol.">
        <title>Deeply conserved synteny resolves early events in vertebrate evolution.</title>
        <authorList>
            <person name="Simakov O."/>
            <person name="Marletaz F."/>
            <person name="Yue J.X."/>
            <person name="O'Connell B."/>
            <person name="Jenkins J."/>
            <person name="Brandt A."/>
            <person name="Calef R."/>
            <person name="Tung C.H."/>
            <person name="Huang T.K."/>
            <person name="Schmutz J."/>
            <person name="Satoh N."/>
            <person name="Yu J.K."/>
            <person name="Putnam N.H."/>
            <person name="Green R.E."/>
            <person name="Rokhsar D.S."/>
        </authorList>
    </citation>
    <scope>NUCLEOTIDE SEQUENCE [LARGE SCALE GENOMIC DNA]</scope>
    <source>
        <strain evidence="5">S238N-H82</strain>
    </source>
</reference>
<name>A0A9J7M624_BRAFL</name>
<dbReference type="AlphaFoldDB" id="A0A9J7M624"/>
<keyword evidence="4" id="KW-0560">Oxidoreductase</keyword>
<dbReference type="GO" id="GO:0004090">
    <property type="term" value="F:carbonyl reductase (NADPH) activity"/>
    <property type="evidence" value="ECO:0000318"/>
    <property type="project" value="GO_Central"/>
</dbReference>
<evidence type="ECO:0000256" key="1">
    <source>
        <dbReference type="ARBA" id="ARBA00006484"/>
    </source>
</evidence>
<dbReference type="KEGG" id="bfo:118429146"/>
<dbReference type="GO" id="GO:0005997">
    <property type="term" value="P:xylulose metabolic process"/>
    <property type="evidence" value="ECO:0000318"/>
    <property type="project" value="GO_Central"/>
</dbReference>
<gene>
    <name evidence="6" type="primary">LOC118429146</name>
</gene>